<dbReference type="eggNOG" id="KOG3103">
    <property type="taxonomic scope" value="Eukaryota"/>
</dbReference>
<evidence type="ECO:0000256" key="3">
    <source>
        <dbReference type="ARBA" id="ARBA00022692"/>
    </source>
</evidence>
<keyword evidence="5 6" id="KW-0472">Membrane</keyword>
<dbReference type="InterPro" id="IPR045231">
    <property type="entry name" value="Yip1/4-like"/>
</dbReference>
<comment type="similarity">
    <text evidence="2 6">Belongs to the YIP1 family.</text>
</comment>
<evidence type="ECO:0000313" key="8">
    <source>
        <dbReference type="EMBL" id="EKX38394.1"/>
    </source>
</evidence>
<keyword evidence="10" id="KW-1185">Reference proteome</keyword>
<evidence type="ECO:0000259" key="7">
    <source>
        <dbReference type="Pfam" id="PF04893"/>
    </source>
</evidence>
<evidence type="ECO:0000256" key="5">
    <source>
        <dbReference type="ARBA" id="ARBA00023136"/>
    </source>
</evidence>
<dbReference type="PANTHER" id="PTHR21236:SF2">
    <property type="entry name" value="PROTEIN YIPF"/>
    <property type="match status" value="1"/>
</dbReference>
<dbReference type="RefSeq" id="XP_005825374.1">
    <property type="nucleotide sequence ID" value="XM_005825317.1"/>
</dbReference>
<dbReference type="KEGG" id="gtt:GUITHDRAFT_77305"/>
<protein>
    <recommendedName>
        <fullName evidence="6">Protein YIPF</fullName>
    </recommendedName>
</protein>
<reference evidence="9" key="3">
    <citation type="submission" date="2016-03" db="UniProtKB">
        <authorList>
            <consortium name="EnsemblProtists"/>
        </authorList>
    </citation>
    <scope>IDENTIFICATION</scope>
</reference>
<dbReference type="GO" id="GO:0005802">
    <property type="term" value="C:trans-Golgi network"/>
    <property type="evidence" value="ECO:0007669"/>
    <property type="project" value="TreeGrafter"/>
</dbReference>
<feature type="transmembrane region" description="Helical" evidence="6">
    <location>
        <begin position="168"/>
        <end position="185"/>
    </location>
</feature>
<dbReference type="EMBL" id="JH993049">
    <property type="protein sequence ID" value="EKX38394.1"/>
    <property type="molecule type" value="Genomic_DNA"/>
</dbReference>
<feature type="domain" description="Yip1" evidence="7">
    <location>
        <begin position="53"/>
        <end position="183"/>
    </location>
</feature>
<dbReference type="GO" id="GO:0006888">
    <property type="term" value="P:endoplasmic reticulum to Golgi vesicle-mediated transport"/>
    <property type="evidence" value="ECO:0007669"/>
    <property type="project" value="InterPro"/>
</dbReference>
<feature type="transmembrane region" description="Helical" evidence="6">
    <location>
        <begin position="79"/>
        <end position="100"/>
    </location>
</feature>
<evidence type="ECO:0000256" key="4">
    <source>
        <dbReference type="ARBA" id="ARBA00022989"/>
    </source>
</evidence>
<keyword evidence="3 6" id="KW-0812">Transmembrane</keyword>
<proteinExistence type="inferred from homology"/>
<dbReference type="GeneID" id="17295127"/>
<reference evidence="8 10" key="1">
    <citation type="journal article" date="2012" name="Nature">
        <title>Algal genomes reveal evolutionary mosaicism and the fate of nucleomorphs.</title>
        <authorList>
            <consortium name="DOE Joint Genome Institute"/>
            <person name="Curtis B.A."/>
            <person name="Tanifuji G."/>
            <person name="Burki F."/>
            <person name="Gruber A."/>
            <person name="Irimia M."/>
            <person name="Maruyama S."/>
            <person name="Arias M.C."/>
            <person name="Ball S.G."/>
            <person name="Gile G.H."/>
            <person name="Hirakawa Y."/>
            <person name="Hopkins J.F."/>
            <person name="Kuo A."/>
            <person name="Rensing S.A."/>
            <person name="Schmutz J."/>
            <person name="Symeonidi A."/>
            <person name="Elias M."/>
            <person name="Eveleigh R.J."/>
            <person name="Herman E.K."/>
            <person name="Klute M.J."/>
            <person name="Nakayama T."/>
            <person name="Obornik M."/>
            <person name="Reyes-Prieto A."/>
            <person name="Armbrust E.V."/>
            <person name="Aves S.J."/>
            <person name="Beiko R.G."/>
            <person name="Coutinho P."/>
            <person name="Dacks J.B."/>
            <person name="Durnford D.G."/>
            <person name="Fast N.M."/>
            <person name="Green B.R."/>
            <person name="Grisdale C.J."/>
            <person name="Hempel F."/>
            <person name="Henrissat B."/>
            <person name="Hoppner M.P."/>
            <person name="Ishida K."/>
            <person name="Kim E."/>
            <person name="Koreny L."/>
            <person name="Kroth P.G."/>
            <person name="Liu Y."/>
            <person name="Malik S.B."/>
            <person name="Maier U.G."/>
            <person name="McRose D."/>
            <person name="Mock T."/>
            <person name="Neilson J.A."/>
            <person name="Onodera N.T."/>
            <person name="Poole A.M."/>
            <person name="Pritham E.J."/>
            <person name="Richards T.A."/>
            <person name="Rocap G."/>
            <person name="Roy S.W."/>
            <person name="Sarai C."/>
            <person name="Schaack S."/>
            <person name="Shirato S."/>
            <person name="Slamovits C.H."/>
            <person name="Spencer D.F."/>
            <person name="Suzuki S."/>
            <person name="Worden A.Z."/>
            <person name="Zauner S."/>
            <person name="Barry K."/>
            <person name="Bell C."/>
            <person name="Bharti A.K."/>
            <person name="Crow J.A."/>
            <person name="Grimwood J."/>
            <person name="Kramer R."/>
            <person name="Lindquist E."/>
            <person name="Lucas S."/>
            <person name="Salamov A."/>
            <person name="McFadden G.I."/>
            <person name="Lane C.E."/>
            <person name="Keeling P.J."/>
            <person name="Gray M.W."/>
            <person name="Grigoriev I.V."/>
            <person name="Archibald J.M."/>
        </authorList>
    </citation>
    <scope>NUCLEOTIDE SEQUENCE</scope>
    <source>
        <strain evidence="8 10">CCMP2712</strain>
    </source>
</reference>
<comment type="subcellular location">
    <subcellularLocation>
        <location evidence="6">Golgi apparatus membrane</location>
        <topology evidence="6">Multi-pass membrane protein</topology>
    </subcellularLocation>
    <subcellularLocation>
        <location evidence="1">Membrane</location>
        <topology evidence="1">Multi-pass membrane protein</topology>
    </subcellularLocation>
</comment>
<dbReference type="Pfam" id="PF04893">
    <property type="entry name" value="Yip1"/>
    <property type="match status" value="1"/>
</dbReference>
<dbReference type="HOGENOM" id="CLU_074741_4_2_1"/>
<dbReference type="OMA" id="HIRAKSM"/>
<evidence type="ECO:0000313" key="10">
    <source>
        <dbReference type="Proteomes" id="UP000011087"/>
    </source>
</evidence>
<dbReference type="InterPro" id="IPR006977">
    <property type="entry name" value="Yip1_dom"/>
</dbReference>
<name>L1IR80_GUITC</name>
<dbReference type="Proteomes" id="UP000011087">
    <property type="component" value="Unassembled WGS sequence"/>
</dbReference>
<feature type="transmembrane region" description="Helical" evidence="6">
    <location>
        <begin position="120"/>
        <end position="147"/>
    </location>
</feature>
<sequence length="186" mass="20301">MSTNFEDEPPLLEELGIDFDKIKQKTISVLNPLKKVTKDMIYSPGNDGEPIADSDMAGPILIALMLGGAMLLRGKVHFGYIYGVGLVGCGSLWLVMTLMSQKGLDIYQTSSILGYCLLPMVLLAFFSAFFTATGHVMTVLTVVTVAWCTMRSSDMMVIAMDVQNEKALVAYPIGLFYACFALISVF</sequence>
<gene>
    <name evidence="8" type="ORF">GUITHDRAFT_77305</name>
</gene>
<dbReference type="AlphaFoldDB" id="L1IR80"/>
<organism evidence="8">
    <name type="scientific">Guillardia theta (strain CCMP2712)</name>
    <name type="common">Cryptophyte</name>
    <dbReference type="NCBI Taxonomy" id="905079"/>
    <lineage>
        <taxon>Eukaryota</taxon>
        <taxon>Cryptophyceae</taxon>
        <taxon>Pyrenomonadales</taxon>
        <taxon>Geminigeraceae</taxon>
        <taxon>Guillardia</taxon>
    </lineage>
</organism>
<dbReference type="OrthoDB" id="440385at2759"/>
<dbReference type="STRING" id="905079.L1IR80"/>
<feature type="transmembrane region" description="Helical" evidence="6">
    <location>
        <begin position="56"/>
        <end position="72"/>
    </location>
</feature>
<evidence type="ECO:0000313" key="9">
    <source>
        <dbReference type="EnsemblProtists" id="EKX38394"/>
    </source>
</evidence>
<dbReference type="PaxDb" id="55529-EKX38394"/>
<accession>L1IR80</accession>
<dbReference type="GO" id="GO:0048280">
    <property type="term" value="P:vesicle fusion with Golgi apparatus"/>
    <property type="evidence" value="ECO:0007669"/>
    <property type="project" value="TreeGrafter"/>
</dbReference>
<evidence type="ECO:0000256" key="6">
    <source>
        <dbReference type="RuleBase" id="RU361264"/>
    </source>
</evidence>
<keyword evidence="4 6" id="KW-1133">Transmembrane helix</keyword>
<dbReference type="GO" id="GO:0000139">
    <property type="term" value="C:Golgi membrane"/>
    <property type="evidence" value="ECO:0007669"/>
    <property type="project" value="UniProtKB-SubCell"/>
</dbReference>
<dbReference type="PANTHER" id="PTHR21236">
    <property type="entry name" value="GOLGI MEMBRANE PROTEIN YIP1"/>
    <property type="match status" value="1"/>
</dbReference>
<dbReference type="EnsemblProtists" id="EKX38394">
    <property type="protein sequence ID" value="EKX38394"/>
    <property type="gene ID" value="GUITHDRAFT_77305"/>
</dbReference>
<evidence type="ECO:0000256" key="1">
    <source>
        <dbReference type="ARBA" id="ARBA00004141"/>
    </source>
</evidence>
<evidence type="ECO:0000256" key="2">
    <source>
        <dbReference type="ARBA" id="ARBA00010596"/>
    </source>
</evidence>
<reference evidence="10" key="2">
    <citation type="submission" date="2012-11" db="EMBL/GenBank/DDBJ databases">
        <authorList>
            <person name="Kuo A."/>
            <person name="Curtis B.A."/>
            <person name="Tanifuji G."/>
            <person name="Burki F."/>
            <person name="Gruber A."/>
            <person name="Irimia M."/>
            <person name="Maruyama S."/>
            <person name="Arias M.C."/>
            <person name="Ball S.G."/>
            <person name="Gile G.H."/>
            <person name="Hirakawa Y."/>
            <person name="Hopkins J.F."/>
            <person name="Rensing S.A."/>
            <person name="Schmutz J."/>
            <person name="Symeonidi A."/>
            <person name="Elias M."/>
            <person name="Eveleigh R.J."/>
            <person name="Herman E.K."/>
            <person name="Klute M.J."/>
            <person name="Nakayama T."/>
            <person name="Obornik M."/>
            <person name="Reyes-Prieto A."/>
            <person name="Armbrust E.V."/>
            <person name="Aves S.J."/>
            <person name="Beiko R.G."/>
            <person name="Coutinho P."/>
            <person name="Dacks J.B."/>
            <person name="Durnford D.G."/>
            <person name="Fast N.M."/>
            <person name="Green B.R."/>
            <person name="Grisdale C."/>
            <person name="Hempe F."/>
            <person name="Henrissat B."/>
            <person name="Hoppner M.P."/>
            <person name="Ishida K.-I."/>
            <person name="Kim E."/>
            <person name="Koreny L."/>
            <person name="Kroth P.G."/>
            <person name="Liu Y."/>
            <person name="Malik S.-B."/>
            <person name="Maier U.G."/>
            <person name="McRose D."/>
            <person name="Mock T."/>
            <person name="Neilson J.A."/>
            <person name="Onodera N.T."/>
            <person name="Poole A.M."/>
            <person name="Pritham E.J."/>
            <person name="Richards T.A."/>
            <person name="Rocap G."/>
            <person name="Roy S.W."/>
            <person name="Sarai C."/>
            <person name="Schaack S."/>
            <person name="Shirato S."/>
            <person name="Slamovits C.H."/>
            <person name="Spencer D.F."/>
            <person name="Suzuki S."/>
            <person name="Worden A.Z."/>
            <person name="Zauner S."/>
            <person name="Barry K."/>
            <person name="Bell C."/>
            <person name="Bharti A.K."/>
            <person name="Crow J.A."/>
            <person name="Grimwood J."/>
            <person name="Kramer R."/>
            <person name="Lindquist E."/>
            <person name="Lucas S."/>
            <person name="Salamov A."/>
            <person name="McFadden G.I."/>
            <person name="Lane C.E."/>
            <person name="Keeling P.J."/>
            <person name="Gray M.W."/>
            <person name="Grigoriev I.V."/>
            <person name="Archibald J.M."/>
        </authorList>
    </citation>
    <scope>NUCLEOTIDE SEQUENCE</scope>
    <source>
        <strain evidence="10">CCMP2712</strain>
    </source>
</reference>
<comment type="caution">
    <text evidence="6">Lacks conserved residue(s) required for the propagation of feature annotation.</text>
</comment>